<dbReference type="Proteomes" id="UP000009009">
    <property type="component" value="Unassembled WGS sequence"/>
</dbReference>
<evidence type="ECO:0000313" key="3">
    <source>
        <dbReference type="Proteomes" id="UP000009009"/>
    </source>
</evidence>
<protein>
    <submittedName>
        <fullName evidence="2">Hed1p</fullName>
    </submittedName>
</protein>
<accession>H0GSJ3</accession>
<gene>
    <name evidence="2" type="ORF">VIN7_6139</name>
</gene>
<organism evidence="2 3">
    <name type="scientific">Saccharomyces cerevisiae x Saccharomyces kudriavzevii (strain VIN7)</name>
    <name type="common">Yeast</name>
    <dbReference type="NCBI Taxonomy" id="1095631"/>
    <lineage>
        <taxon>Eukaryota</taxon>
        <taxon>Fungi</taxon>
        <taxon>Dikarya</taxon>
        <taxon>Ascomycota</taxon>
        <taxon>Saccharomycotina</taxon>
        <taxon>Saccharomycetes</taxon>
        <taxon>Saccharomycetales</taxon>
        <taxon>Saccharomycetaceae</taxon>
        <taxon>Saccharomyces</taxon>
    </lineage>
</organism>
<reference evidence="2 3" key="1">
    <citation type="journal article" date="2012" name="FEMS Yeast Res.">
        <title>The genome sequence of the wine yeast VIN7 reveals an allotriploid hybrid genome with Saccharomyces cerevisiae and Saccharomyces kudriavzevii origins.</title>
        <authorList>
            <person name="Borneman A.R."/>
            <person name="Desany B.A."/>
            <person name="Riches D."/>
            <person name="Affourtit J.P."/>
            <person name="Forgan A.H."/>
            <person name="Pretorius I.S."/>
            <person name="Egholm M."/>
            <person name="Chambers P.J."/>
        </authorList>
    </citation>
    <scope>NUCLEOTIDE SEQUENCE [LARGE SCALE GENOMIC DNA]</scope>
    <source>
        <strain evidence="2 3">VIN7</strain>
    </source>
</reference>
<feature type="region of interest" description="Disordered" evidence="1">
    <location>
        <begin position="20"/>
        <end position="44"/>
    </location>
</feature>
<keyword evidence="3" id="KW-1185">Reference proteome</keyword>
<dbReference type="PhylomeDB" id="H0GSJ3"/>
<comment type="caution">
    <text evidence="2">The sequence shown here is derived from an EMBL/GenBank/DDBJ whole genome shotgun (WGS) entry which is preliminary data.</text>
</comment>
<proteinExistence type="predicted"/>
<name>H0GSJ3_SACCK</name>
<feature type="region of interest" description="Disordered" evidence="1">
    <location>
        <begin position="69"/>
        <end position="142"/>
    </location>
</feature>
<dbReference type="EMBL" id="AGVY01000161">
    <property type="protein sequence ID" value="EHN03208.1"/>
    <property type="molecule type" value="Genomic_DNA"/>
</dbReference>
<dbReference type="AlphaFoldDB" id="H0GSJ3"/>
<evidence type="ECO:0000313" key="2">
    <source>
        <dbReference type="EMBL" id="EHN03208.1"/>
    </source>
</evidence>
<dbReference type="OrthoDB" id="4068553at2759"/>
<evidence type="ECO:0000256" key="1">
    <source>
        <dbReference type="SAM" id="MobiDB-lite"/>
    </source>
</evidence>
<sequence length="142" mass="16149">MQHRSNRRSCTTVVTPLREYTGAEKPPYTETGPLRRNRRSTTTSSVVNINVVERKLFNLKLEKQHIHVKGLAKGKQIECPSAENTDLDTNKVAEEQEAPAEEPVGKQPPCSMKKSPPRKKKSLERLDLRDKQDIISSRFQQG</sequence>
<feature type="compositionally biased region" description="Basic and acidic residues" evidence="1">
    <location>
        <begin position="123"/>
        <end position="133"/>
    </location>
</feature>
<dbReference type="HOGENOM" id="CLU_1816901_0_0_1"/>